<dbReference type="InterPro" id="IPR011330">
    <property type="entry name" value="Glyco_hydro/deAcase_b/a-brl"/>
</dbReference>
<evidence type="ECO:0000313" key="11">
    <source>
        <dbReference type="EMBL" id="SCV72938.1"/>
    </source>
</evidence>
<reference evidence="12" key="1">
    <citation type="submission" date="2016-09" db="EMBL/GenBank/DDBJ databases">
        <authorList>
            <person name="Jeantristanb JTB J.-T."/>
            <person name="Ricardo R."/>
        </authorList>
    </citation>
    <scope>NUCLEOTIDE SEQUENCE [LARGE SCALE GENOMIC DNA]</scope>
</reference>
<dbReference type="SUPFAM" id="SSF88713">
    <property type="entry name" value="Glycoside hydrolase/deacetylase"/>
    <property type="match status" value="1"/>
</dbReference>
<keyword evidence="3" id="KW-0472">Membrane</keyword>
<accession>A0A238FP08</accession>
<keyword evidence="12" id="KW-1185">Reference proteome</keyword>
<keyword evidence="5 9" id="KW-0732">Signal</keyword>
<keyword evidence="3" id="KW-0325">Glycoprotein</keyword>
<keyword evidence="7" id="KW-0119">Carbohydrate metabolism</keyword>
<dbReference type="OrthoDB" id="2125469at2759"/>
<dbReference type="Gene3D" id="3.20.20.370">
    <property type="entry name" value="Glycoside hydrolase/deacetylase"/>
    <property type="match status" value="1"/>
</dbReference>
<keyword evidence="8" id="KW-0449">Lipoprotein</keyword>
<keyword evidence="3" id="KW-0336">GPI-anchor</keyword>
<name>A0A238FP08_9BASI</name>
<evidence type="ECO:0000256" key="9">
    <source>
        <dbReference type="SAM" id="SignalP"/>
    </source>
</evidence>
<dbReference type="GO" id="GO:0016810">
    <property type="term" value="F:hydrolase activity, acting on carbon-nitrogen (but not peptide) bonds"/>
    <property type="evidence" value="ECO:0007669"/>
    <property type="project" value="InterPro"/>
</dbReference>
<dbReference type="PANTHER" id="PTHR46471">
    <property type="entry name" value="CHITIN DEACETYLASE"/>
    <property type="match status" value="1"/>
</dbReference>
<proteinExistence type="predicted"/>
<dbReference type="GO" id="GO:0046872">
    <property type="term" value="F:metal ion binding"/>
    <property type="evidence" value="ECO:0007669"/>
    <property type="project" value="UniProtKB-KW"/>
</dbReference>
<dbReference type="Pfam" id="PF01522">
    <property type="entry name" value="Polysacc_deac_1"/>
    <property type="match status" value="1"/>
</dbReference>
<comment type="subcellular location">
    <subcellularLocation>
        <location evidence="2">Cell membrane</location>
        <topology evidence="2">Lipid-anchor</topology>
        <topology evidence="2">GPI-anchor</topology>
    </subcellularLocation>
</comment>
<evidence type="ECO:0000256" key="5">
    <source>
        <dbReference type="ARBA" id="ARBA00022729"/>
    </source>
</evidence>
<evidence type="ECO:0000256" key="6">
    <source>
        <dbReference type="ARBA" id="ARBA00022801"/>
    </source>
</evidence>
<dbReference type="GO" id="GO:0005975">
    <property type="term" value="P:carbohydrate metabolic process"/>
    <property type="evidence" value="ECO:0007669"/>
    <property type="project" value="InterPro"/>
</dbReference>
<gene>
    <name evidence="11" type="ORF">BQ2448_6863</name>
</gene>
<evidence type="ECO:0000256" key="1">
    <source>
        <dbReference type="ARBA" id="ARBA00001941"/>
    </source>
</evidence>
<feature type="signal peptide" evidence="9">
    <location>
        <begin position="1"/>
        <end position="22"/>
    </location>
</feature>
<dbReference type="EMBL" id="FMSP01000017">
    <property type="protein sequence ID" value="SCV72938.1"/>
    <property type="molecule type" value="Genomic_DNA"/>
</dbReference>
<dbReference type="PANTHER" id="PTHR46471:SF2">
    <property type="entry name" value="CHITIN DEACETYLASE-RELATED"/>
    <property type="match status" value="1"/>
</dbReference>
<dbReference type="GO" id="GO:0005886">
    <property type="term" value="C:plasma membrane"/>
    <property type="evidence" value="ECO:0007669"/>
    <property type="project" value="UniProtKB-SubCell"/>
</dbReference>
<evidence type="ECO:0000256" key="7">
    <source>
        <dbReference type="ARBA" id="ARBA00023277"/>
    </source>
</evidence>
<feature type="domain" description="NodB homology" evidence="10">
    <location>
        <begin position="49"/>
        <end position="232"/>
    </location>
</feature>
<evidence type="ECO:0000256" key="3">
    <source>
        <dbReference type="ARBA" id="ARBA00022622"/>
    </source>
</evidence>
<evidence type="ECO:0000313" key="12">
    <source>
        <dbReference type="Proteomes" id="UP000198372"/>
    </source>
</evidence>
<dbReference type="GO" id="GO:0098552">
    <property type="term" value="C:side of membrane"/>
    <property type="evidence" value="ECO:0007669"/>
    <property type="project" value="UniProtKB-KW"/>
</dbReference>
<dbReference type="Proteomes" id="UP000198372">
    <property type="component" value="Unassembled WGS sequence"/>
</dbReference>
<protein>
    <submittedName>
        <fullName evidence="11">BQ2448_6863 protein</fullName>
    </submittedName>
</protein>
<evidence type="ECO:0000256" key="8">
    <source>
        <dbReference type="ARBA" id="ARBA00023288"/>
    </source>
</evidence>
<keyword evidence="4" id="KW-0479">Metal-binding</keyword>
<dbReference type="STRING" id="269621.A0A238FP08"/>
<feature type="chain" id="PRO_5012172672" evidence="9">
    <location>
        <begin position="23"/>
        <end position="283"/>
    </location>
</feature>
<dbReference type="AlphaFoldDB" id="A0A238FP08"/>
<comment type="cofactor">
    <cofactor evidence="1">
        <name>Co(2+)</name>
        <dbReference type="ChEBI" id="CHEBI:48828"/>
    </cofactor>
</comment>
<dbReference type="InterPro" id="IPR002509">
    <property type="entry name" value="NODB_dom"/>
</dbReference>
<evidence type="ECO:0000256" key="4">
    <source>
        <dbReference type="ARBA" id="ARBA00022723"/>
    </source>
</evidence>
<sequence length="283" mass="31050">MLLSSSTSVLVGLLACATTVRGLAVSDWPGHGPFGAPKHALVTKCKMPKQFAMTFDDGPDHPGAVIADFFTQQGLETTFFVNGYNWGCIYDFADEIIRRHEAGHTIASHTWSHVDITKMAPDALAQQLDLVDEALWKIIGVKPKFFRPPYGKHNAASIKAVEARNMTTIMWSFSSGDAVGNTPEQSLKEYGSLMKHFPAPEIALNHEIKEGTAQTVVPHIVPQLIATGYTLVTVDECLGKWSPWFARTVIGRAEVQHFPSPGVAPYREIGTPGVRDETWTCCE</sequence>
<organism evidence="11 12">
    <name type="scientific">Microbotryum intermedium</name>
    <dbReference type="NCBI Taxonomy" id="269621"/>
    <lineage>
        <taxon>Eukaryota</taxon>
        <taxon>Fungi</taxon>
        <taxon>Dikarya</taxon>
        <taxon>Basidiomycota</taxon>
        <taxon>Pucciniomycotina</taxon>
        <taxon>Microbotryomycetes</taxon>
        <taxon>Microbotryales</taxon>
        <taxon>Microbotryaceae</taxon>
        <taxon>Microbotryum</taxon>
    </lineage>
</organism>
<evidence type="ECO:0000256" key="2">
    <source>
        <dbReference type="ARBA" id="ARBA00004609"/>
    </source>
</evidence>
<keyword evidence="6" id="KW-0378">Hydrolase</keyword>
<evidence type="ECO:0000259" key="10">
    <source>
        <dbReference type="PROSITE" id="PS51677"/>
    </source>
</evidence>
<dbReference type="PROSITE" id="PS51677">
    <property type="entry name" value="NODB"/>
    <property type="match status" value="1"/>
</dbReference>